<keyword evidence="3" id="KW-1185">Reference proteome</keyword>
<dbReference type="SUPFAM" id="SSF53807">
    <property type="entry name" value="Helical backbone' metal receptor"/>
    <property type="match status" value="1"/>
</dbReference>
<keyword evidence="1" id="KW-0732">Signal</keyword>
<feature type="chain" id="PRO_5011956016" description="ABC-type Zn uptake system ZnuABC, Zn-binding component ZnuA" evidence="1">
    <location>
        <begin position="31"/>
        <end position="264"/>
    </location>
</feature>
<dbReference type="Proteomes" id="UP000182350">
    <property type="component" value="Unassembled WGS sequence"/>
</dbReference>
<gene>
    <name evidence="2" type="ORF">SAMN02745752_00645</name>
</gene>
<evidence type="ECO:0000313" key="3">
    <source>
        <dbReference type="Proteomes" id="UP000182350"/>
    </source>
</evidence>
<evidence type="ECO:0008006" key="4">
    <source>
        <dbReference type="Google" id="ProtNLM"/>
    </source>
</evidence>
<organism evidence="2 3">
    <name type="scientific">Marinospirillum alkaliphilum DSM 21637</name>
    <dbReference type="NCBI Taxonomy" id="1122209"/>
    <lineage>
        <taxon>Bacteria</taxon>
        <taxon>Pseudomonadati</taxon>
        <taxon>Pseudomonadota</taxon>
        <taxon>Gammaproteobacteria</taxon>
        <taxon>Oceanospirillales</taxon>
        <taxon>Oceanospirillaceae</taxon>
        <taxon>Marinospirillum</taxon>
    </lineage>
</organism>
<dbReference type="AlphaFoldDB" id="A0A1K1UWS9"/>
<feature type="signal peptide" evidence="1">
    <location>
        <begin position="1"/>
        <end position="30"/>
    </location>
</feature>
<dbReference type="STRING" id="1122209.SAMN02745752_00645"/>
<name>A0A1K1UWS9_9GAMM</name>
<dbReference type="RefSeq" id="WP_072324909.1">
    <property type="nucleotide sequence ID" value="NZ_FPJW01000002.1"/>
</dbReference>
<reference evidence="2 3" key="1">
    <citation type="submission" date="2016-11" db="EMBL/GenBank/DDBJ databases">
        <authorList>
            <person name="Jaros S."/>
            <person name="Januszkiewicz K."/>
            <person name="Wedrychowicz H."/>
        </authorList>
    </citation>
    <scope>NUCLEOTIDE SEQUENCE [LARGE SCALE GENOMIC DNA]</scope>
    <source>
        <strain evidence="2 3">DSM 21637</strain>
    </source>
</reference>
<sequence>MKKTLLCFKHLFTAVIPALACLLLSTSLQAASLGSAAPVTQLLARDLTQGTGIQLHYLPAERLPLNRIPAWFNRVNPSELPALDAVLTLESVWQDINLYPALRQRNIRVVPIDLAQEIAPGGARVIQRPGLLTPDYFWLDLNNLTLMVNIAARDLSRIWPEQATTLDHNRRQLVQQIQQTAIQLDDLLLEAGIESLAVDDERLVPLALMMAVPLVTADQADMLLSTGKRDGQRTWVVDPLLRTGQESLADWLQQLLSSLQVAAE</sequence>
<accession>A0A1K1UWS9</accession>
<protein>
    <recommendedName>
        <fullName evidence="4">ABC-type Zn uptake system ZnuABC, Zn-binding component ZnuA</fullName>
    </recommendedName>
</protein>
<dbReference type="OrthoDB" id="6104586at2"/>
<evidence type="ECO:0000313" key="2">
    <source>
        <dbReference type="EMBL" id="SFX17248.1"/>
    </source>
</evidence>
<dbReference type="Gene3D" id="3.40.50.1980">
    <property type="entry name" value="Nitrogenase molybdenum iron protein domain"/>
    <property type="match status" value="1"/>
</dbReference>
<evidence type="ECO:0000256" key="1">
    <source>
        <dbReference type="SAM" id="SignalP"/>
    </source>
</evidence>
<dbReference type="EMBL" id="FPJW01000002">
    <property type="protein sequence ID" value="SFX17248.1"/>
    <property type="molecule type" value="Genomic_DNA"/>
</dbReference>
<proteinExistence type="predicted"/>